<name>A0AAV9IKV7_9RHOD</name>
<dbReference type="AlphaFoldDB" id="A0AAV9IKV7"/>
<evidence type="ECO:0000313" key="3">
    <source>
        <dbReference type="Proteomes" id="UP001300502"/>
    </source>
</evidence>
<dbReference type="EMBL" id="JANCYU010000057">
    <property type="protein sequence ID" value="KAK4527909.1"/>
    <property type="molecule type" value="Genomic_DNA"/>
</dbReference>
<evidence type="ECO:0000256" key="1">
    <source>
        <dbReference type="SAM" id="SignalP"/>
    </source>
</evidence>
<proteinExistence type="predicted"/>
<keyword evidence="1" id="KW-0732">Signal</keyword>
<reference evidence="2 3" key="1">
    <citation type="submission" date="2022-07" db="EMBL/GenBank/DDBJ databases">
        <title>Genome-wide signatures of adaptation to extreme environments.</title>
        <authorList>
            <person name="Cho C.H."/>
            <person name="Yoon H.S."/>
        </authorList>
    </citation>
    <scope>NUCLEOTIDE SEQUENCE [LARGE SCALE GENOMIC DNA]</scope>
    <source>
        <strain evidence="2 3">108.79 E11</strain>
    </source>
</reference>
<accession>A0AAV9IKV7</accession>
<sequence length="215" mass="24636">MSLSNVFVSAIVLLSIGICIANAAQDITMRQYSEEPTSTPTYTPTPEPWDWDTEKVYKNCENKCLLCYECEQVYQFPYFEFIQFLYNFGPSEATPTPTPSSSSYQRQQSWKQQIRTYLGSSYPYSYTSVPSNPYDISSTEYGGYGDMSSSSSWGYYTSQPTCSTAPQIPTFFKKCYWGCYGCLKCLLEYGYHFQVPTYVWSGESYGYSQPAPSYY</sequence>
<keyword evidence="3" id="KW-1185">Reference proteome</keyword>
<gene>
    <name evidence="2" type="ORF">GAYE_SCF46G5842</name>
</gene>
<feature type="signal peptide" evidence="1">
    <location>
        <begin position="1"/>
        <end position="23"/>
    </location>
</feature>
<feature type="chain" id="PRO_5043440614" evidence="1">
    <location>
        <begin position="24"/>
        <end position="215"/>
    </location>
</feature>
<organism evidence="2 3">
    <name type="scientific">Galdieria yellowstonensis</name>
    <dbReference type="NCBI Taxonomy" id="3028027"/>
    <lineage>
        <taxon>Eukaryota</taxon>
        <taxon>Rhodophyta</taxon>
        <taxon>Bangiophyceae</taxon>
        <taxon>Galdieriales</taxon>
        <taxon>Galdieriaceae</taxon>
        <taxon>Galdieria</taxon>
    </lineage>
</organism>
<evidence type="ECO:0000313" key="2">
    <source>
        <dbReference type="EMBL" id="KAK4527909.1"/>
    </source>
</evidence>
<protein>
    <submittedName>
        <fullName evidence="2">Uncharacterized protein</fullName>
    </submittedName>
</protein>
<comment type="caution">
    <text evidence="2">The sequence shown here is derived from an EMBL/GenBank/DDBJ whole genome shotgun (WGS) entry which is preliminary data.</text>
</comment>
<dbReference type="Proteomes" id="UP001300502">
    <property type="component" value="Unassembled WGS sequence"/>
</dbReference>